<sequence>MKKFFVLAALLSVGAQAQTLGVHLVSHHNPAAEFNNVNPGLYYRSADGWTGGIYRNSESRWTIYGGYTLQADLSGWKPALTIGGMYGYREGDCRSVKPMAWAGQSQPEKCRTRVLPMLLPSLGTPDVAGWRLRLAYMPRIKDRGAEVLHLMVEKDL</sequence>
<name>A0ABT0YW18_9BURK</name>
<keyword evidence="3" id="KW-1185">Reference proteome</keyword>
<dbReference type="SUPFAM" id="SSF56436">
    <property type="entry name" value="C-type lectin-like"/>
    <property type="match status" value="1"/>
</dbReference>
<feature type="signal peptide" evidence="1">
    <location>
        <begin position="1"/>
        <end position="17"/>
    </location>
</feature>
<evidence type="ECO:0000256" key="1">
    <source>
        <dbReference type="SAM" id="SignalP"/>
    </source>
</evidence>
<feature type="chain" id="PRO_5047175131" evidence="1">
    <location>
        <begin position="18"/>
        <end position="156"/>
    </location>
</feature>
<comment type="caution">
    <text evidence="2">The sequence shown here is derived from an EMBL/GenBank/DDBJ whole genome shotgun (WGS) entry which is preliminary data.</text>
</comment>
<dbReference type="EMBL" id="JAMKFE010000020">
    <property type="protein sequence ID" value="MCM5682502.1"/>
    <property type="molecule type" value="Genomic_DNA"/>
</dbReference>
<protein>
    <submittedName>
        <fullName evidence="2">Uncharacterized protein</fullName>
    </submittedName>
</protein>
<gene>
    <name evidence="2" type="ORF">M8A51_23480</name>
</gene>
<reference evidence="2" key="1">
    <citation type="submission" date="2022-05" db="EMBL/GenBank/DDBJ databases">
        <title>Schlegelella sp. nov., isolated from mangrove soil.</title>
        <authorList>
            <person name="Liu Y."/>
            <person name="Ge X."/>
            <person name="Liu W."/>
        </authorList>
    </citation>
    <scope>NUCLEOTIDE SEQUENCE</scope>
    <source>
        <strain evidence="2">S2-27</strain>
    </source>
</reference>
<dbReference type="Proteomes" id="UP001165541">
    <property type="component" value="Unassembled WGS sequence"/>
</dbReference>
<dbReference type="RefSeq" id="WP_251780984.1">
    <property type="nucleotide sequence ID" value="NZ_JAMKFE010000020.1"/>
</dbReference>
<proteinExistence type="predicted"/>
<evidence type="ECO:0000313" key="3">
    <source>
        <dbReference type="Proteomes" id="UP001165541"/>
    </source>
</evidence>
<dbReference type="InterPro" id="IPR016187">
    <property type="entry name" value="CTDL_fold"/>
</dbReference>
<keyword evidence="1" id="KW-0732">Signal</keyword>
<organism evidence="2 3">
    <name type="scientific">Caldimonas mangrovi</name>
    <dbReference type="NCBI Taxonomy" id="2944811"/>
    <lineage>
        <taxon>Bacteria</taxon>
        <taxon>Pseudomonadati</taxon>
        <taxon>Pseudomonadota</taxon>
        <taxon>Betaproteobacteria</taxon>
        <taxon>Burkholderiales</taxon>
        <taxon>Sphaerotilaceae</taxon>
        <taxon>Caldimonas</taxon>
    </lineage>
</organism>
<accession>A0ABT0YW18</accession>
<evidence type="ECO:0000313" key="2">
    <source>
        <dbReference type="EMBL" id="MCM5682502.1"/>
    </source>
</evidence>